<dbReference type="HOGENOM" id="CLU_1479035_0_0_11"/>
<reference evidence="1 2" key="1">
    <citation type="journal article" date="2009" name="Stand. Genomic Sci.">
        <title>Complete genome sequence of Acidimicrobium ferrooxidans type strain (ICP).</title>
        <authorList>
            <person name="Clum A."/>
            <person name="Nolan M."/>
            <person name="Lang E."/>
            <person name="Glavina Del Rio T."/>
            <person name="Tice H."/>
            <person name="Copeland A."/>
            <person name="Cheng J.F."/>
            <person name="Lucas S."/>
            <person name="Chen F."/>
            <person name="Bruce D."/>
            <person name="Goodwin L."/>
            <person name="Pitluck S."/>
            <person name="Ivanova N."/>
            <person name="Mavrommatis K."/>
            <person name="Mikhailova N."/>
            <person name="Pati A."/>
            <person name="Chen A."/>
            <person name="Palaniappan K."/>
            <person name="Goker M."/>
            <person name="Spring S."/>
            <person name="Land M."/>
            <person name="Hauser L."/>
            <person name="Chang Y.J."/>
            <person name="Jeffries C.C."/>
            <person name="Chain P."/>
            <person name="Bristow J."/>
            <person name="Eisen J.A."/>
            <person name="Markowitz V."/>
            <person name="Hugenholtz P."/>
            <person name="Kyrpides N.C."/>
            <person name="Klenk H.P."/>
            <person name="Lapidus A."/>
        </authorList>
    </citation>
    <scope>NUCLEOTIDE SEQUENCE [LARGE SCALE GENOMIC DNA]</scope>
    <source>
        <strain evidence="2">DSM 10331 / JCM 15462 / NBRC 103882 / ICP</strain>
    </source>
</reference>
<name>C7LZM9_ACIFD</name>
<dbReference type="AlphaFoldDB" id="C7LZM9"/>
<gene>
    <name evidence="1" type="ordered locus">Afer_1256</name>
</gene>
<evidence type="ECO:0000313" key="1">
    <source>
        <dbReference type="EMBL" id="ACU54187.1"/>
    </source>
</evidence>
<sequence>MRRRRRWLAGGVAAFVVVAAIAIPIQLAALRRTTARAEHELVLGPPGIDLGAAPLVAFGPSGRRAAEVLGGTAWAAPVATGMCTRATGFEIRPREIEVGFLRTVGGPRAVLAAYCTLVTGQTALTVGLVASATHRVQTVLALADAVTSAEVLATSSSVQLRRVEELRHGVVRAGAARTLSAF</sequence>
<dbReference type="EMBL" id="CP001631">
    <property type="protein sequence ID" value="ACU54187.1"/>
    <property type="molecule type" value="Genomic_DNA"/>
</dbReference>
<protein>
    <submittedName>
        <fullName evidence="1">Uncharacterized protein</fullName>
    </submittedName>
</protein>
<dbReference type="eggNOG" id="ENOG5030B0R">
    <property type="taxonomic scope" value="Bacteria"/>
</dbReference>
<evidence type="ECO:0000313" key="2">
    <source>
        <dbReference type="Proteomes" id="UP000000771"/>
    </source>
</evidence>
<keyword evidence="2" id="KW-1185">Reference proteome</keyword>
<dbReference type="KEGG" id="afo:Afer_1256"/>
<proteinExistence type="predicted"/>
<accession>C7LZM9</accession>
<organism evidence="1 2">
    <name type="scientific">Acidimicrobium ferrooxidans (strain DSM 10331 / JCM 15462 / NBRC 103882 / ICP)</name>
    <dbReference type="NCBI Taxonomy" id="525909"/>
    <lineage>
        <taxon>Bacteria</taxon>
        <taxon>Bacillati</taxon>
        <taxon>Actinomycetota</taxon>
        <taxon>Acidimicrobiia</taxon>
        <taxon>Acidimicrobiales</taxon>
        <taxon>Acidimicrobiaceae</taxon>
        <taxon>Acidimicrobium</taxon>
    </lineage>
</organism>
<dbReference type="Proteomes" id="UP000000771">
    <property type="component" value="Chromosome"/>
</dbReference>